<accession>A0ABQ5AXZ3</accession>
<reference evidence="1" key="2">
    <citation type="submission" date="2022-01" db="EMBL/GenBank/DDBJ databases">
        <authorList>
            <person name="Yamashiro T."/>
            <person name="Shiraishi A."/>
            <person name="Satake H."/>
            <person name="Nakayama K."/>
        </authorList>
    </citation>
    <scope>NUCLEOTIDE SEQUENCE</scope>
</reference>
<proteinExistence type="predicted"/>
<reference evidence="1" key="1">
    <citation type="journal article" date="2022" name="Int. J. Mol. Sci.">
        <title>Draft Genome of Tanacetum Coccineum: Genomic Comparison of Closely Related Tanacetum-Family Plants.</title>
        <authorList>
            <person name="Yamashiro T."/>
            <person name="Shiraishi A."/>
            <person name="Nakayama K."/>
            <person name="Satake H."/>
        </authorList>
    </citation>
    <scope>NUCLEOTIDE SEQUENCE</scope>
</reference>
<dbReference type="EMBL" id="BQNB010012657">
    <property type="protein sequence ID" value="GJT06297.1"/>
    <property type="molecule type" value="Genomic_DNA"/>
</dbReference>
<protein>
    <recommendedName>
        <fullName evidence="3">Reverse transcriptase domain-containing protein</fullName>
    </recommendedName>
</protein>
<keyword evidence="2" id="KW-1185">Reference proteome</keyword>
<organism evidence="1 2">
    <name type="scientific">Tanacetum coccineum</name>
    <dbReference type="NCBI Taxonomy" id="301880"/>
    <lineage>
        <taxon>Eukaryota</taxon>
        <taxon>Viridiplantae</taxon>
        <taxon>Streptophyta</taxon>
        <taxon>Embryophyta</taxon>
        <taxon>Tracheophyta</taxon>
        <taxon>Spermatophyta</taxon>
        <taxon>Magnoliopsida</taxon>
        <taxon>eudicotyledons</taxon>
        <taxon>Gunneridae</taxon>
        <taxon>Pentapetalae</taxon>
        <taxon>asterids</taxon>
        <taxon>campanulids</taxon>
        <taxon>Asterales</taxon>
        <taxon>Asteraceae</taxon>
        <taxon>Asteroideae</taxon>
        <taxon>Anthemideae</taxon>
        <taxon>Anthemidinae</taxon>
        <taxon>Tanacetum</taxon>
    </lineage>
</organism>
<dbReference type="PANTHER" id="PTHR48462">
    <property type="entry name" value="PROTEIN, PUTATIVE-RELATED"/>
    <property type="match status" value="1"/>
</dbReference>
<comment type="caution">
    <text evidence="1">The sequence shown here is derived from an EMBL/GenBank/DDBJ whole genome shotgun (WGS) entry which is preliminary data.</text>
</comment>
<dbReference type="PANTHER" id="PTHR48462:SF1">
    <property type="entry name" value="PROTEIN, PUTATIVE-RELATED"/>
    <property type="match status" value="1"/>
</dbReference>
<sequence length="341" mass="37822">MGVQQGDPLGPLLFSIVLHPLVCKIRDSFNLSFQAWYLDDGTIIGDTFIVGEVLKEDLRSRFAGVFLPNIARPLHGVKLLELLLLRACAGISKLYFAIRTCPPWVFERAQRSFDAALCSALERIVTASGLGFGDVLNYAFLASRLQSASLQTKLLRHYDIVTSGSAFDNALSNFNVKMKIDLLNNSSELAPRSLRSIFMEIMLSHVLVLLVSNINITLCMIPLLTSGPGPRFQLDGGLDVCVDLIGSSPLTQTGMIDFAPGRAVIEAAQRKRVKYETKCIDIGYGFHLFSFSFFGELEKDAVRLLKRIRRFTLTQEIGARAAVHIFNRIGFAIARRFSASR</sequence>
<evidence type="ECO:0008006" key="3">
    <source>
        <dbReference type="Google" id="ProtNLM"/>
    </source>
</evidence>
<evidence type="ECO:0000313" key="1">
    <source>
        <dbReference type="EMBL" id="GJT06297.1"/>
    </source>
</evidence>
<dbReference type="Proteomes" id="UP001151760">
    <property type="component" value="Unassembled WGS sequence"/>
</dbReference>
<evidence type="ECO:0000313" key="2">
    <source>
        <dbReference type="Proteomes" id="UP001151760"/>
    </source>
</evidence>
<gene>
    <name evidence="1" type="ORF">Tco_0840759</name>
</gene>
<name>A0ABQ5AXZ3_9ASTR</name>